<dbReference type="EMBL" id="AOMD01000015">
    <property type="protein sequence ID" value="EMA46104.1"/>
    <property type="molecule type" value="Genomic_DNA"/>
</dbReference>
<dbReference type="Proteomes" id="UP000011669">
    <property type="component" value="Unassembled WGS sequence"/>
</dbReference>
<keyword evidence="1" id="KW-0472">Membrane</keyword>
<dbReference type="InParanoid" id="M0MMZ0"/>
<feature type="transmembrane region" description="Helical" evidence="1">
    <location>
        <begin position="20"/>
        <end position="40"/>
    </location>
</feature>
<feature type="transmembrane region" description="Helical" evidence="1">
    <location>
        <begin position="79"/>
        <end position="101"/>
    </location>
</feature>
<reference evidence="2 3" key="1">
    <citation type="journal article" date="2014" name="PLoS Genet.">
        <title>Phylogenetically driven sequencing of extremely halophilic archaea reveals strategies for static and dynamic osmo-response.</title>
        <authorList>
            <person name="Becker E.A."/>
            <person name="Seitzer P.M."/>
            <person name="Tritt A."/>
            <person name="Larsen D."/>
            <person name="Krusor M."/>
            <person name="Yao A.I."/>
            <person name="Wu D."/>
            <person name="Madern D."/>
            <person name="Eisen J.A."/>
            <person name="Darling A.E."/>
            <person name="Facciotti M.T."/>
        </authorList>
    </citation>
    <scope>NUCLEOTIDE SEQUENCE [LARGE SCALE GENOMIC DNA]</scope>
    <source>
        <strain evidence="2 3">DSM 5350</strain>
    </source>
</reference>
<sequence>MNWRHTRHEIVTDLVGRPWWVAAVGAVTTTMYALAMLYAGSQGIDLGVAGHFGGAAGGFAAGFALGTNVYDGASAGLRAGCFGIAVLSLLLGITSFVVWFAASGTAFLFYSPFFALLAVCLLAPMYAFAGLIGGTIGIVVRRWFVPDHLNPKPH</sequence>
<evidence type="ECO:0000313" key="3">
    <source>
        <dbReference type="Proteomes" id="UP000011669"/>
    </source>
</evidence>
<dbReference type="RefSeq" id="WP_006076926.1">
    <property type="nucleotide sequence ID" value="NZ_AOMD01000015.1"/>
</dbReference>
<dbReference type="AlphaFoldDB" id="M0MMZ0"/>
<evidence type="ECO:0000256" key="1">
    <source>
        <dbReference type="SAM" id="Phobius"/>
    </source>
</evidence>
<keyword evidence="3" id="KW-1185">Reference proteome</keyword>
<name>M0MMZ0_9EURY</name>
<evidence type="ECO:0000313" key="2">
    <source>
        <dbReference type="EMBL" id="EMA46104.1"/>
    </source>
</evidence>
<protein>
    <submittedName>
        <fullName evidence="2">Uncharacterized protein</fullName>
    </submittedName>
</protein>
<feature type="transmembrane region" description="Helical" evidence="1">
    <location>
        <begin position="113"/>
        <end position="140"/>
    </location>
</feature>
<feature type="transmembrane region" description="Helical" evidence="1">
    <location>
        <begin position="46"/>
        <end position="67"/>
    </location>
</feature>
<accession>M0MMZ0</accession>
<gene>
    <name evidence="2" type="ORF">C449_05347</name>
</gene>
<keyword evidence="1" id="KW-1133">Transmembrane helix</keyword>
<organism evidence="2 3">
    <name type="scientific">Halococcus saccharolyticus DSM 5350</name>
    <dbReference type="NCBI Taxonomy" id="1227455"/>
    <lineage>
        <taxon>Archaea</taxon>
        <taxon>Methanobacteriati</taxon>
        <taxon>Methanobacteriota</taxon>
        <taxon>Stenosarchaea group</taxon>
        <taxon>Halobacteria</taxon>
        <taxon>Halobacteriales</taxon>
        <taxon>Halococcaceae</taxon>
        <taxon>Halococcus</taxon>
    </lineage>
</organism>
<proteinExistence type="predicted"/>
<dbReference type="OrthoDB" id="375619at2157"/>
<dbReference type="PATRIC" id="fig|1227455.4.peg.1086"/>
<comment type="caution">
    <text evidence="2">The sequence shown here is derived from an EMBL/GenBank/DDBJ whole genome shotgun (WGS) entry which is preliminary data.</text>
</comment>
<keyword evidence="1" id="KW-0812">Transmembrane</keyword>